<evidence type="ECO:0000313" key="2">
    <source>
        <dbReference type="Proteomes" id="UP000250043"/>
    </source>
</evidence>
<gene>
    <name evidence="1" type="ORF">OBBRIDRAFT_104133</name>
</gene>
<dbReference type="EMBL" id="KV722342">
    <property type="protein sequence ID" value="OCH94664.1"/>
    <property type="molecule type" value="Genomic_DNA"/>
</dbReference>
<proteinExistence type="predicted"/>
<sequence length="127" mass="14144">MWTTADPEAMLGRRYLLVVLSVNTIAVSSPGSWTVSCSARKTSYNHVVLEVKFVGCCRYHPAGNMKYTYHRHGTLDVRNVGILHLVYCDYCNIKSNTSTAMWYEGVLGGISILTVLKKSEHSTANQV</sequence>
<keyword evidence="2" id="KW-1185">Reference proteome</keyword>
<evidence type="ECO:0000313" key="1">
    <source>
        <dbReference type="EMBL" id="OCH94664.1"/>
    </source>
</evidence>
<accession>A0A8E2DS65</accession>
<organism evidence="1 2">
    <name type="scientific">Obba rivulosa</name>
    <dbReference type="NCBI Taxonomy" id="1052685"/>
    <lineage>
        <taxon>Eukaryota</taxon>
        <taxon>Fungi</taxon>
        <taxon>Dikarya</taxon>
        <taxon>Basidiomycota</taxon>
        <taxon>Agaricomycotina</taxon>
        <taxon>Agaricomycetes</taxon>
        <taxon>Polyporales</taxon>
        <taxon>Gelatoporiaceae</taxon>
        <taxon>Obba</taxon>
    </lineage>
</organism>
<reference evidence="1 2" key="1">
    <citation type="submission" date="2016-07" db="EMBL/GenBank/DDBJ databases">
        <title>Draft genome of the white-rot fungus Obba rivulosa 3A-2.</title>
        <authorList>
            <consortium name="DOE Joint Genome Institute"/>
            <person name="Miettinen O."/>
            <person name="Riley R."/>
            <person name="Acob R."/>
            <person name="Barry K."/>
            <person name="Cullen D."/>
            <person name="De Vries R."/>
            <person name="Hainaut M."/>
            <person name="Hatakka A."/>
            <person name="Henrissat B."/>
            <person name="Hilden K."/>
            <person name="Kuo R."/>
            <person name="Labutti K."/>
            <person name="Lipzen A."/>
            <person name="Makela M.R."/>
            <person name="Sandor L."/>
            <person name="Spatafora J.W."/>
            <person name="Grigoriev I.V."/>
            <person name="Hibbett D.S."/>
        </authorList>
    </citation>
    <scope>NUCLEOTIDE SEQUENCE [LARGE SCALE GENOMIC DNA]</scope>
    <source>
        <strain evidence="1 2">3A-2</strain>
    </source>
</reference>
<protein>
    <submittedName>
        <fullName evidence="1">Uncharacterized protein</fullName>
    </submittedName>
</protein>
<dbReference type="AlphaFoldDB" id="A0A8E2DS65"/>
<dbReference type="Proteomes" id="UP000250043">
    <property type="component" value="Unassembled WGS sequence"/>
</dbReference>
<name>A0A8E2DS65_9APHY</name>